<proteinExistence type="predicted"/>
<evidence type="ECO:0000313" key="3">
    <source>
        <dbReference type="Proteomes" id="UP001162741"/>
    </source>
</evidence>
<reference evidence="2" key="1">
    <citation type="submission" date="2022-10" db="EMBL/GenBank/DDBJ databases">
        <title>Chitinophaga sp. nov., isolated from soil.</title>
        <authorList>
            <person name="Jeon C.O."/>
        </authorList>
    </citation>
    <scope>NUCLEOTIDE SEQUENCE</scope>
    <source>
        <strain evidence="2">R8</strain>
    </source>
</reference>
<dbReference type="EMBL" id="CP107006">
    <property type="protein sequence ID" value="UYQ94790.1"/>
    <property type="molecule type" value="Genomic_DNA"/>
</dbReference>
<dbReference type="RefSeq" id="WP_244840243.1">
    <property type="nucleotide sequence ID" value="NZ_CP107006.1"/>
</dbReference>
<keyword evidence="3" id="KW-1185">Reference proteome</keyword>
<protein>
    <submittedName>
        <fullName evidence="2">Uncharacterized protein</fullName>
    </submittedName>
</protein>
<organism evidence="2 3">
    <name type="scientific">Chitinophaga horti</name>
    <dbReference type="NCBI Taxonomy" id="2920382"/>
    <lineage>
        <taxon>Bacteria</taxon>
        <taxon>Pseudomonadati</taxon>
        <taxon>Bacteroidota</taxon>
        <taxon>Chitinophagia</taxon>
        <taxon>Chitinophagales</taxon>
        <taxon>Chitinophagaceae</taxon>
        <taxon>Chitinophaga</taxon>
    </lineage>
</organism>
<accession>A0ABY6J537</accession>
<feature type="chain" id="PRO_5046643809" evidence="1">
    <location>
        <begin position="21"/>
        <end position="324"/>
    </location>
</feature>
<feature type="signal peptide" evidence="1">
    <location>
        <begin position="1"/>
        <end position="20"/>
    </location>
</feature>
<evidence type="ECO:0000313" key="2">
    <source>
        <dbReference type="EMBL" id="UYQ94790.1"/>
    </source>
</evidence>
<name>A0ABY6J537_9BACT</name>
<evidence type="ECO:0000256" key="1">
    <source>
        <dbReference type="SAM" id="SignalP"/>
    </source>
</evidence>
<gene>
    <name evidence="2" type="ORF">MKQ68_06755</name>
</gene>
<dbReference type="Proteomes" id="UP001162741">
    <property type="component" value="Chromosome"/>
</dbReference>
<sequence length="324" mass="38014">MTRRFICILFACFTALTASAQRISPASFKALAEKEDSLRYFASRIIFEQEQERREEACDLFIPKLVQALKTPGSFYYPFDSLRTVSIQYPKDSTFRIFTWALQREDRSFRHYGAIQQKSADGQLKLYPLFDNSDFINNWDTITSPKAWIGCLYYKIVQTQYFNKQYYTLFGWDGNNFRSQKKMMEMLSFETGQPVFGAPMFSFAEDTVRKPTLNRFVLEYKQDVNVSLNYSPDMQKVMYDHLISETNEPGKLATYVPDLDYEGFQWKAGKWVHIEKIFHDALEQGKAPIVAPLDQSKKDLKRIRTDDEVFGEQKAQQEKKKKKN</sequence>
<keyword evidence="1" id="KW-0732">Signal</keyword>